<dbReference type="EMBL" id="REGN01006225">
    <property type="protein sequence ID" value="RNA10382.1"/>
    <property type="molecule type" value="Genomic_DNA"/>
</dbReference>
<protein>
    <submittedName>
        <fullName evidence="1">Uncharacterized protein</fullName>
    </submittedName>
</protein>
<sequence length="77" mass="9008">MSSIGDQKFDVISDLEKFEKIPLIIRQFGSKFNIYVLIDWHCADYFFGSKLCLLICDGVACDYHNWLLIIGFILYHL</sequence>
<evidence type="ECO:0000313" key="2">
    <source>
        <dbReference type="Proteomes" id="UP000276133"/>
    </source>
</evidence>
<proteinExistence type="predicted"/>
<gene>
    <name evidence="1" type="ORF">BpHYR1_048169</name>
</gene>
<comment type="caution">
    <text evidence="1">The sequence shown here is derived from an EMBL/GenBank/DDBJ whole genome shotgun (WGS) entry which is preliminary data.</text>
</comment>
<dbReference type="AlphaFoldDB" id="A0A3M7QGN2"/>
<dbReference type="Proteomes" id="UP000276133">
    <property type="component" value="Unassembled WGS sequence"/>
</dbReference>
<accession>A0A3M7QGN2</accession>
<organism evidence="1 2">
    <name type="scientific">Brachionus plicatilis</name>
    <name type="common">Marine rotifer</name>
    <name type="synonym">Brachionus muelleri</name>
    <dbReference type="NCBI Taxonomy" id="10195"/>
    <lineage>
        <taxon>Eukaryota</taxon>
        <taxon>Metazoa</taxon>
        <taxon>Spiralia</taxon>
        <taxon>Gnathifera</taxon>
        <taxon>Rotifera</taxon>
        <taxon>Eurotatoria</taxon>
        <taxon>Monogononta</taxon>
        <taxon>Pseudotrocha</taxon>
        <taxon>Ploima</taxon>
        <taxon>Brachionidae</taxon>
        <taxon>Brachionus</taxon>
    </lineage>
</organism>
<reference evidence="1 2" key="1">
    <citation type="journal article" date="2018" name="Sci. Rep.">
        <title>Genomic signatures of local adaptation to the degree of environmental predictability in rotifers.</title>
        <authorList>
            <person name="Franch-Gras L."/>
            <person name="Hahn C."/>
            <person name="Garcia-Roger E.M."/>
            <person name="Carmona M.J."/>
            <person name="Serra M."/>
            <person name="Gomez A."/>
        </authorList>
    </citation>
    <scope>NUCLEOTIDE SEQUENCE [LARGE SCALE GENOMIC DNA]</scope>
    <source>
        <strain evidence="1">HYR1</strain>
    </source>
</reference>
<evidence type="ECO:0000313" key="1">
    <source>
        <dbReference type="EMBL" id="RNA10382.1"/>
    </source>
</evidence>
<name>A0A3M7QGN2_BRAPC</name>
<keyword evidence="2" id="KW-1185">Reference proteome</keyword>